<evidence type="ECO:0000256" key="2">
    <source>
        <dbReference type="ARBA" id="ARBA00004236"/>
    </source>
</evidence>
<comment type="subcellular location">
    <subcellularLocation>
        <location evidence="2">Cell membrane</location>
    </subcellularLocation>
</comment>
<feature type="transmembrane region" description="Helical" evidence="11">
    <location>
        <begin position="60"/>
        <end position="79"/>
    </location>
</feature>
<evidence type="ECO:0000259" key="12">
    <source>
        <dbReference type="PROSITE" id="PS50109"/>
    </source>
</evidence>
<dbReference type="PRINTS" id="PR00344">
    <property type="entry name" value="BCTRLSENSOR"/>
</dbReference>
<organism evidence="14 15">
    <name type="scientific">Planotetraspora thailandica</name>
    <dbReference type="NCBI Taxonomy" id="487172"/>
    <lineage>
        <taxon>Bacteria</taxon>
        <taxon>Bacillati</taxon>
        <taxon>Actinomycetota</taxon>
        <taxon>Actinomycetes</taxon>
        <taxon>Streptosporangiales</taxon>
        <taxon>Streptosporangiaceae</taxon>
        <taxon>Planotetraspora</taxon>
    </lineage>
</organism>
<keyword evidence="7" id="KW-0418">Kinase</keyword>
<evidence type="ECO:0000256" key="5">
    <source>
        <dbReference type="ARBA" id="ARBA00022679"/>
    </source>
</evidence>
<dbReference type="RefSeq" id="WP_203946941.1">
    <property type="nucleotide sequence ID" value="NZ_BOOR01000041.1"/>
</dbReference>
<keyword evidence="15" id="KW-1185">Reference proteome</keyword>
<dbReference type="Gene3D" id="3.30.565.10">
    <property type="entry name" value="Histidine kinase-like ATPase, C-terminal domain"/>
    <property type="match status" value="1"/>
</dbReference>
<dbReference type="PANTHER" id="PTHR45436:SF5">
    <property type="entry name" value="SENSOR HISTIDINE KINASE TRCS"/>
    <property type="match status" value="1"/>
</dbReference>
<dbReference type="InterPro" id="IPR036890">
    <property type="entry name" value="HATPase_C_sf"/>
</dbReference>
<dbReference type="Pfam" id="PF00512">
    <property type="entry name" value="HisKA"/>
    <property type="match status" value="1"/>
</dbReference>
<dbReference type="InterPro" id="IPR050428">
    <property type="entry name" value="TCS_sensor_his_kinase"/>
</dbReference>
<evidence type="ECO:0000256" key="6">
    <source>
        <dbReference type="ARBA" id="ARBA00022692"/>
    </source>
</evidence>
<dbReference type="Proteomes" id="UP000605992">
    <property type="component" value="Unassembled WGS sequence"/>
</dbReference>
<dbReference type="InterPro" id="IPR004358">
    <property type="entry name" value="Sig_transdc_His_kin-like_C"/>
</dbReference>
<dbReference type="SUPFAM" id="SSF55874">
    <property type="entry name" value="ATPase domain of HSP90 chaperone/DNA topoisomerase II/histidine kinase"/>
    <property type="match status" value="1"/>
</dbReference>
<evidence type="ECO:0000256" key="10">
    <source>
        <dbReference type="ARBA" id="ARBA00023136"/>
    </source>
</evidence>
<dbReference type="GO" id="GO:0005886">
    <property type="term" value="C:plasma membrane"/>
    <property type="evidence" value="ECO:0007669"/>
    <property type="project" value="UniProtKB-SubCell"/>
</dbReference>
<protein>
    <recommendedName>
        <fullName evidence="3">histidine kinase</fullName>
        <ecNumber evidence="3">2.7.13.3</ecNumber>
    </recommendedName>
</protein>
<dbReference type="Pfam" id="PF02518">
    <property type="entry name" value="HATPase_c"/>
    <property type="match status" value="1"/>
</dbReference>
<dbReference type="InterPro" id="IPR003661">
    <property type="entry name" value="HisK_dim/P_dom"/>
</dbReference>
<dbReference type="PROSITE" id="PS50885">
    <property type="entry name" value="HAMP"/>
    <property type="match status" value="1"/>
</dbReference>
<dbReference type="EMBL" id="BOOR01000041">
    <property type="protein sequence ID" value="GII56801.1"/>
    <property type="molecule type" value="Genomic_DNA"/>
</dbReference>
<keyword evidence="10 11" id="KW-0472">Membrane</keyword>
<keyword evidence="8 11" id="KW-1133">Transmembrane helix</keyword>
<evidence type="ECO:0000256" key="9">
    <source>
        <dbReference type="ARBA" id="ARBA00023012"/>
    </source>
</evidence>
<dbReference type="PROSITE" id="PS50109">
    <property type="entry name" value="HIS_KIN"/>
    <property type="match status" value="1"/>
</dbReference>
<sequence length="360" mass="39348">MLRVAVRRRGQRCPLSLRLRYTLIATLSSFLVLTGTGAALDLAVRHRPPTPPLFADYSLEFWIAVGALVILSAVTWLTWKIVDRSLCAMKQIRARLCAITPDDLSLRLPQPPGQDEIALLVMSANDALDRMEGIVEQHRRFTSDASHELRLPMAGMRLRLEDALADPDEGNAYEAIRAALTSMDRLQAIIDDLLVLARISAEKSPVTEVVDLDALIAESAAGRTGRVPVSVHVTGGAQVHGSPVQFYRIMENLLNNAQRHARSRVDITVDAEDEQVVVTVSDDGDGIDPKDHERVFERFTRLDSGRSLDPGGSGLGLAISREIAEAHGGTLRCEDAQEGARLVLRLRRLVGEPADPVVAA</sequence>
<dbReference type="PANTHER" id="PTHR45436">
    <property type="entry name" value="SENSOR HISTIDINE KINASE YKOH"/>
    <property type="match status" value="1"/>
</dbReference>
<evidence type="ECO:0000313" key="14">
    <source>
        <dbReference type="EMBL" id="GII56801.1"/>
    </source>
</evidence>
<evidence type="ECO:0000256" key="1">
    <source>
        <dbReference type="ARBA" id="ARBA00000085"/>
    </source>
</evidence>
<proteinExistence type="predicted"/>
<keyword evidence="9" id="KW-0902">Two-component regulatory system</keyword>
<dbReference type="InterPro" id="IPR005467">
    <property type="entry name" value="His_kinase_dom"/>
</dbReference>
<evidence type="ECO:0000256" key="3">
    <source>
        <dbReference type="ARBA" id="ARBA00012438"/>
    </source>
</evidence>
<keyword evidence="5" id="KW-0808">Transferase</keyword>
<evidence type="ECO:0000256" key="7">
    <source>
        <dbReference type="ARBA" id="ARBA00022777"/>
    </source>
</evidence>
<dbReference type="AlphaFoldDB" id="A0A8J3V4P1"/>
<comment type="caution">
    <text evidence="14">The sequence shown here is derived from an EMBL/GenBank/DDBJ whole genome shotgun (WGS) entry which is preliminary data.</text>
</comment>
<feature type="domain" description="HAMP" evidence="13">
    <location>
        <begin position="88"/>
        <end position="136"/>
    </location>
</feature>
<dbReference type="InterPro" id="IPR003594">
    <property type="entry name" value="HATPase_dom"/>
</dbReference>
<dbReference type="EC" id="2.7.13.3" evidence="3"/>
<dbReference type="InterPro" id="IPR036097">
    <property type="entry name" value="HisK_dim/P_sf"/>
</dbReference>
<evidence type="ECO:0000259" key="13">
    <source>
        <dbReference type="PROSITE" id="PS50885"/>
    </source>
</evidence>
<feature type="transmembrane region" description="Helical" evidence="11">
    <location>
        <begin position="21"/>
        <end position="40"/>
    </location>
</feature>
<gene>
    <name evidence="14" type="ORF">Pth03_51900</name>
</gene>
<dbReference type="SUPFAM" id="SSF47384">
    <property type="entry name" value="Homodimeric domain of signal transducing histidine kinase"/>
    <property type="match status" value="1"/>
</dbReference>
<name>A0A8J3V4P1_9ACTN</name>
<reference evidence="14" key="1">
    <citation type="submission" date="2021-01" db="EMBL/GenBank/DDBJ databases">
        <title>Whole genome shotgun sequence of Planotetraspora thailandica NBRC 104271.</title>
        <authorList>
            <person name="Komaki H."/>
            <person name="Tamura T."/>
        </authorList>
    </citation>
    <scope>NUCLEOTIDE SEQUENCE</scope>
    <source>
        <strain evidence="14">NBRC 104271</strain>
    </source>
</reference>
<dbReference type="Gene3D" id="1.10.287.130">
    <property type="match status" value="1"/>
</dbReference>
<dbReference type="SMART" id="SM00387">
    <property type="entry name" value="HATPase_c"/>
    <property type="match status" value="1"/>
</dbReference>
<comment type="catalytic activity">
    <reaction evidence="1">
        <text>ATP + protein L-histidine = ADP + protein N-phospho-L-histidine.</text>
        <dbReference type="EC" id="2.7.13.3"/>
    </reaction>
</comment>
<evidence type="ECO:0000256" key="8">
    <source>
        <dbReference type="ARBA" id="ARBA00022989"/>
    </source>
</evidence>
<dbReference type="CDD" id="cd00082">
    <property type="entry name" value="HisKA"/>
    <property type="match status" value="1"/>
</dbReference>
<keyword evidence="4" id="KW-0597">Phosphoprotein</keyword>
<dbReference type="CDD" id="cd00075">
    <property type="entry name" value="HATPase"/>
    <property type="match status" value="1"/>
</dbReference>
<evidence type="ECO:0000256" key="11">
    <source>
        <dbReference type="SAM" id="Phobius"/>
    </source>
</evidence>
<evidence type="ECO:0000256" key="4">
    <source>
        <dbReference type="ARBA" id="ARBA00022553"/>
    </source>
</evidence>
<accession>A0A8J3V4P1</accession>
<feature type="domain" description="Histidine kinase" evidence="12">
    <location>
        <begin position="144"/>
        <end position="350"/>
    </location>
</feature>
<dbReference type="InterPro" id="IPR003660">
    <property type="entry name" value="HAMP_dom"/>
</dbReference>
<dbReference type="SMART" id="SM00388">
    <property type="entry name" value="HisKA"/>
    <property type="match status" value="1"/>
</dbReference>
<evidence type="ECO:0000313" key="15">
    <source>
        <dbReference type="Proteomes" id="UP000605992"/>
    </source>
</evidence>
<dbReference type="GO" id="GO:0000155">
    <property type="term" value="F:phosphorelay sensor kinase activity"/>
    <property type="evidence" value="ECO:0007669"/>
    <property type="project" value="InterPro"/>
</dbReference>
<keyword evidence="6 11" id="KW-0812">Transmembrane</keyword>